<dbReference type="GO" id="GO:0001731">
    <property type="term" value="P:formation of translation preinitiation complex"/>
    <property type="evidence" value="ECO:0007669"/>
    <property type="project" value="TreeGrafter"/>
</dbReference>
<dbReference type="InterPro" id="IPR050318">
    <property type="entry name" value="DENR/SUI1_TIF"/>
</dbReference>
<dbReference type="InterPro" id="IPR046447">
    <property type="entry name" value="DENR_C"/>
</dbReference>
<keyword evidence="4" id="KW-1185">Reference proteome</keyword>
<sequence>MPLEVLYCKEIHSTLLLTQHHTSSSSSSYFKVCGLPFEYCEFGPSPAKCVEVNGSISASTVSSAATANPEIQDTTSAVTVDETSTSTTTLQDTTTDKLSKLKMVDDSKEEGHTTITTTTNSAAAEGESVAAAPPKKKKEKLPNITIEVNNRNKRKYVTTVSGLEAFGIKLADAKKLMAKKFSCGCSVVKNASGGEEIDIQGDFADDLVDLILDNWPEVPETNILVITDKKKKR</sequence>
<evidence type="ECO:0000256" key="1">
    <source>
        <dbReference type="ARBA" id="ARBA00007514"/>
    </source>
</evidence>
<evidence type="ECO:0000259" key="2">
    <source>
        <dbReference type="PROSITE" id="PS50296"/>
    </source>
</evidence>
<dbReference type="Pfam" id="PF01253">
    <property type="entry name" value="SUI1"/>
    <property type="match status" value="1"/>
</dbReference>
<dbReference type="GO" id="GO:0003743">
    <property type="term" value="F:translation initiation factor activity"/>
    <property type="evidence" value="ECO:0007669"/>
    <property type="project" value="InterPro"/>
</dbReference>
<name>F4PHZ8_CACFS</name>
<dbReference type="RefSeq" id="XP_004362336.1">
    <property type="nucleotide sequence ID" value="XM_004362279.1"/>
</dbReference>
<dbReference type="OMA" id="EVFEIDM"/>
<dbReference type="InterPro" id="IPR036877">
    <property type="entry name" value="SUI1_dom_sf"/>
</dbReference>
<dbReference type="CDD" id="cd11607">
    <property type="entry name" value="DENR_C"/>
    <property type="match status" value="1"/>
</dbReference>
<protein>
    <submittedName>
        <fullName evidence="3">Density-regulated protein</fullName>
    </submittedName>
</protein>
<dbReference type="Gene3D" id="3.30.780.10">
    <property type="entry name" value="SUI1-like domain"/>
    <property type="match status" value="1"/>
</dbReference>
<dbReference type="KEGG" id="dfa:DFA_02728"/>
<proteinExistence type="inferred from homology"/>
<dbReference type="GO" id="GO:0003729">
    <property type="term" value="F:mRNA binding"/>
    <property type="evidence" value="ECO:0007669"/>
    <property type="project" value="TreeGrafter"/>
</dbReference>
<dbReference type="GeneID" id="14876818"/>
<organism evidence="3 4">
    <name type="scientific">Cavenderia fasciculata</name>
    <name type="common">Slime mold</name>
    <name type="synonym">Dictyostelium fasciculatum</name>
    <dbReference type="NCBI Taxonomy" id="261658"/>
    <lineage>
        <taxon>Eukaryota</taxon>
        <taxon>Amoebozoa</taxon>
        <taxon>Evosea</taxon>
        <taxon>Eumycetozoa</taxon>
        <taxon>Dictyostelia</taxon>
        <taxon>Acytosteliales</taxon>
        <taxon>Cavenderiaceae</taxon>
        <taxon>Cavenderia</taxon>
    </lineage>
</organism>
<dbReference type="InterPro" id="IPR001950">
    <property type="entry name" value="SUI1"/>
</dbReference>
<reference evidence="4" key="1">
    <citation type="journal article" date="2011" name="Genome Res.">
        <title>Phylogeny-wide analysis of social amoeba genomes highlights ancient origins for complex intercellular communication.</title>
        <authorList>
            <person name="Heidel A.J."/>
            <person name="Lawal H.M."/>
            <person name="Felder M."/>
            <person name="Schilde C."/>
            <person name="Helps N.R."/>
            <person name="Tunggal B."/>
            <person name="Rivero F."/>
            <person name="John U."/>
            <person name="Schleicher M."/>
            <person name="Eichinger L."/>
            <person name="Platzer M."/>
            <person name="Noegel A.A."/>
            <person name="Schaap P."/>
            <person name="Gloeckner G."/>
        </authorList>
    </citation>
    <scope>NUCLEOTIDE SEQUENCE [LARGE SCALE GENOMIC DNA]</scope>
    <source>
        <strain evidence="4">SH3</strain>
    </source>
</reference>
<dbReference type="Proteomes" id="UP000007797">
    <property type="component" value="Unassembled WGS sequence"/>
</dbReference>
<dbReference type="PANTHER" id="PTHR12789">
    <property type="entry name" value="DENSITY-REGULATED PROTEIN HOMOLOG"/>
    <property type="match status" value="1"/>
</dbReference>
<evidence type="ECO:0000313" key="4">
    <source>
        <dbReference type="Proteomes" id="UP000007797"/>
    </source>
</evidence>
<dbReference type="OrthoDB" id="277199at2759"/>
<dbReference type="Pfam" id="PF21023">
    <property type="entry name" value="DENR_N"/>
    <property type="match status" value="1"/>
</dbReference>
<comment type="similarity">
    <text evidence="1">Belongs to the DENR family.</text>
</comment>
<dbReference type="InterPro" id="IPR048517">
    <property type="entry name" value="DENR_N"/>
</dbReference>
<dbReference type="STRING" id="1054147.F4PHZ8"/>
<dbReference type="PANTHER" id="PTHR12789:SF0">
    <property type="entry name" value="DENSITY-REGULATED PROTEIN"/>
    <property type="match status" value="1"/>
</dbReference>
<dbReference type="PROSITE" id="PS50296">
    <property type="entry name" value="SUI1"/>
    <property type="match status" value="1"/>
</dbReference>
<evidence type="ECO:0000313" key="3">
    <source>
        <dbReference type="EMBL" id="EGG24485.1"/>
    </source>
</evidence>
<feature type="domain" description="SUI1" evidence="2">
    <location>
        <begin position="144"/>
        <end position="215"/>
    </location>
</feature>
<gene>
    <name evidence="3" type="primary">denr</name>
    <name evidence="3" type="ORF">DFA_02728</name>
</gene>
<dbReference type="EMBL" id="GL883006">
    <property type="protein sequence ID" value="EGG24485.1"/>
    <property type="molecule type" value="Genomic_DNA"/>
</dbReference>
<accession>F4PHZ8</accession>
<dbReference type="GO" id="GO:0002188">
    <property type="term" value="P:translation reinitiation"/>
    <property type="evidence" value="ECO:0007669"/>
    <property type="project" value="TreeGrafter"/>
</dbReference>
<dbReference type="AlphaFoldDB" id="F4PHZ8"/>
<dbReference type="SUPFAM" id="SSF55159">
    <property type="entry name" value="eIF1-like"/>
    <property type="match status" value="1"/>
</dbReference>